<protein>
    <submittedName>
        <fullName evidence="2">DUF4229 domain-containing protein</fullName>
    </submittedName>
</protein>
<feature type="transmembrane region" description="Helical" evidence="1">
    <location>
        <begin position="12"/>
        <end position="38"/>
    </location>
</feature>
<keyword evidence="1" id="KW-1133">Transmembrane helix</keyword>
<dbReference type="InterPro" id="IPR025323">
    <property type="entry name" value="DUF4229"/>
</dbReference>
<name>A0ABU7LLD1_9NOCA</name>
<gene>
    <name evidence="2" type="ORF">Q7514_29785</name>
</gene>
<feature type="transmembrane region" description="Helical" evidence="1">
    <location>
        <begin position="44"/>
        <end position="63"/>
    </location>
</feature>
<accession>A0ABU7LLD1</accession>
<comment type="caution">
    <text evidence="2">The sequence shown here is derived from an EMBL/GenBank/DDBJ whole genome shotgun (WGS) entry which is preliminary data.</text>
</comment>
<keyword evidence="1" id="KW-0472">Membrane</keyword>
<keyword evidence="1" id="KW-0812">Transmembrane</keyword>
<proteinExistence type="predicted"/>
<evidence type="ECO:0000313" key="2">
    <source>
        <dbReference type="EMBL" id="MEE2061722.1"/>
    </source>
</evidence>
<evidence type="ECO:0000313" key="3">
    <source>
        <dbReference type="Proteomes" id="UP001336020"/>
    </source>
</evidence>
<dbReference type="Proteomes" id="UP001336020">
    <property type="component" value="Unassembled WGS sequence"/>
</dbReference>
<reference evidence="2 3" key="1">
    <citation type="submission" date="2023-07" db="EMBL/GenBank/DDBJ databases">
        <authorList>
            <person name="Girao M."/>
            <person name="Carvalho M.F."/>
        </authorList>
    </citation>
    <scope>NUCLEOTIDE SEQUENCE [LARGE SCALE GENOMIC DNA]</scope>
    <source>
        <strain evidence="2 3">YIM65754</strain>
    </source>
</reference>
<dbReference type="EMBL" id="JAUTXY010000021">
    <property type="protein sequence ID" value="MEE2061722.1"/>
    <property type="molecule type" value="Genomic_DNA"/>
</dbReference>
<evidence type="ECO:0000256" key="1">
    <source>
        <dbReference type="SAM" id="Phobius"/>
    </source>
</evidence>
<keyword evidence="3" id="KW-1185">Reference proteome</keyword>
<sequence>MKQTSTMRLPRLVFLYTAARLAVVAGCAGAAVAGVRILGLAVSLTWVLIVGVLAGMAVSMVALRRLRTRINDEIRIVDDQRGDRPKRSRS</sequence>
<dbReference type="RefSeq" id="WP_330136867.1">
    <property type="nucleotide sequence ID" value="NZ_JAUTXY010000021.1"/>
</dbReference>
<organism evidence="2 3">
    <name type="scientific">Rhodococcus artemisiae</name>
    <dbReference type="NCBI Taxonomy" id="714159"/>
    <lineage>
        <taxon>Bacteria</taxon>
        <taxon>Bacillati</taxon>
        <taxon>Actinomycetota</taxon>
        <taxon>Actinomycetes</taxon>
        <taxon>Mycobacteriales</taxon>
        <taxon>Nocardiaceae</taxon>
        <taxon>Rhodococcus</taxon>
    </lineage>
</organism>
<dbReference type="Pfam" id="PF14012">
    <property type="entry name" value="DUF4229"/>
    <property type="match status" value="1"/>
</dbReference>